<proteinExistence type="predicted"/>
<dbReference type="SUPFAM" id="SSF54695">
    <property type="entry name" value="POZ domain"/>
    <property type="match status" value="1"/>
</dbReference>
<evidence type="ECO:0008006" key="3">
    <source>
        <dbReference type="Google" id="ProtNLM"/>
    </source>
</evidence>
<reference evidence="1 2" key="1">
    <citation type="submission" date="2018-12" db="EMBL/GenBank/DDBJ databases">
        <title>Venturia inaequalis Genome Resource.</title>
        <authorList>
            <person name="Lichtner F.J."/>
        </authorList>
    </citation>
    <scope>NUCLEOTIDE SEQUENCE [LARGE SCALE GENOMIC DNA]</scope>
    <source>
        <strain evidence="1 2">120213</strain>
    </source>
</reference>
<gene>
    <name evidence="1" type="ORF">EG328_009987</name>
</gene>
<evidence type="ECO:0000313" key="1">
    <source>
        <dbReference type="EMBL" id="KAE9965070.1"/>
    </source>
</evidence>
<evidence type="ECO:0000313" key="2">
    <source>
        <dbReference type="Proteomes" id="UP000447873"/>
    </source>
</evidence>
<protein>
    <recommendedName>
        <fullName evidence="3">BTB domain-containing protein</fullName>
    </recommendedName>
</protein>
<dbReference type="AlphaFoldDB" id="A0A8H3U8M2"/>
<sequence>MTASTAKTSSLPSLTTLYAGDDHITLHVKRENGPIICRCKVSKLIMCIASPVWRAMLGGRFMEGNVQNREIPLIDDDPEALLTVLRIAHHRTYEVPTGLTLLQLVNIATICDKYDTVAMCRPYIGIWVTPFIEIVEPSHQALYLSPGYESWLWCAWVFGYQETFSKLVNKLRVEISTDKEGCCYIPSDWEPNQLKLLKANMPSDLTETLLHVRYETIQAMLGIFYGYLDRVQSGYSCRAYPSTQSGSSRLPSTNQNAVCCSALTLGLLIPVVQTLGGCCSPFDATTVHHSVDIVYQILTNVKLHEWREVDHWGPRRSHGQCDFTSEMQRHLFLAYQAIKSPVLSSYVAHMERQWAKGNYEA</sequence>
<dbReference type="InterPro" id="IPR011333">
    <property type="entry name" value="SKP1/BTB/POZ_sf"/>
</dbReference>
<dbReference type="EMBL" id="WNWS01000627">
    <property type="protein sequence ID" value="KAE9965070.1"/>
    <property type="molecule type" value="Genomic_DNA"/>
</dbReference>
<dbReference type="Proteomes" id="UP000447873">
    <property type="component" value="Unassembled WGS sequence"/>
</dbReference>
<comment type="caution">
    <text evidence="1">The sequence shown here is derived from an EMBL/GenBank/DDBJ whole genome shotgun (WGS) entry which is preliminary data.</text>
</comment>
<dbReference type="Gene3D" id="3.30.710.10">
    <property type="entry name" value="Potassium Channel Kv1.1, Chain A"/>
    <property type="match status" value="1"/>
</dbReference>
<name>A0A8H3U8M2_VENIN</name>
<organism evidence="1 2">
    <name type="scientific">Venturia inaequalis</name>
    <name type="common">Apple scab fungus</name>
    <dbReference type="NCBI Taxonomy" id="5025"/>
    <lineage>
        <taxon>Eukaryota</taxon>
        <taxon>Fungi</taxon>
        <taxon>Dikarya</taxon>
        <taxon>Ascomycota</taxon>
        <taxon>Pezizomycotina</taxon>
        <taxon>Dothideomycetes</taxon>
        <taxon>Pleosporomycetidae</taxon>
        <taxon>Venturiales</taxon>
        <taxon>Venturiaceae</taxon>
        <taxon>Venturia</taxon>
    </lineage>
</organism>
<accession>A0A8H3U8M2</accession>